<proteinExistence type="predicted"/>
<feature type="transmembrane region" description="Helical" evidence="1">
    <location>
        <begin position="6"/>
        <end position="24"/>
    </location>
</feature>
<keyword evidence="1" id="KW-0472">Membrane</keyword>
<feature type="transmembrane region" description="Helical" evidence="1">
    <location>
        <begin position="36"/>
        <end position="56"/>
    </location>
</feature>
<keyword evidence="1" id="KW-1133">Transmembrane helix</keyword>
<organism evidence="2 3">
    <name type="scientific">Paraburkholderia humisilvae</name>
    <dbReference type="NCBI Taxonomy" id="627669"/>
    <lineage>
        <taxon>Bacteria</taxon>
        <taxon>Pseudomonadati</taxon>
        <taxon>Pseudomonadota</taxon>
        <taxon>Betaproteobacteria</taxon>
        <taxon>Burkholderiales</taxon>
        <taxon>Burkholderiaceae</taxon>
        <taxon>Paraburkholderia</taxon>
    </lineage>
</organism>
<evidence type="ECO:0000313" key="3">
    <source>
        <dbReference type="Proteomes" id="UP000494363"/>
    </source>
</evidence>
<keyword evidence="1" id="KW-0812">Transmembrane</keyword>
<gene>
    <name evidence="2" type="ORF">LMG29542_08666</name>
</gene>
<sequence length="64" mass="7425">MNSFSTWYWLIGFILLLGMPLIYVPAVRKAGFSGWWVVLAWVPVVGLVLLWIFAFARWPAEPDR</sequence>
<dbReference type="EMBL" id="CADIKH010000371">
    <property type="protein sequence ID" value="CAB3775284.1"/>
    <property type="molecule type" value="Genomic_DNA"/>
</dbReference>
<evidence type="ECO:0000256" key="1">
    <source>
        <dbReference type="SAM" id="Phobius"/>
    </source>
</evidence>
<keyword evidence="3" id="KW-1185">Reference proteome</keyword>
<accession>A0A6J5F9Y7</accession>
<reference evidence="2 3" key="1">
    <citation type="submission" date="2020-04" db="EMBL/GenBank/DDBJ databases">
        <authorList>
            <person name="De Canck E."/>
        </authorList>
    </citation>
    <scope>NUCLEOTIDE SEQUENCE [LARGE SCALE GENOMIC DNA]</scope>
    <source>
        <strain evidence="2 3">LMG 29542</strain>
    </source>
</reference>
<protein>
    <submittedName>
        <fullName evidence="2">Uncharacterized protein</fullName>
    </submittedName>
</protein>
<dbReference type="AlphaFoldDB" id="A0A6J5F9Y7"/>
<evidence type="ECO:0000313" key="2">
    <source>
        <dbReference type="EMBL" id="CAB3775284.1"/>
    </source>
</evidence>
<name>A0A6J5F9Y7_9BURK</name>
<dbReference type="Proteomes" id="UP000494363">
    <property type="component" value="Unassembled WGS sequence"/>
</dbReference>